<evidence type="ECO:0000256" key="1">
    <source>
        <dbReference type="SAM" id="Phobius"/>
    </source>
</evidence>
<dbReference type="PANTHER" id="PTHR11360">
    <property type="entry name" value="MONOCARBOXYLATE TRANSPORTER"/>
    <property type="match status" value="1"/>
</dbReference>
<reference evidence="3" key="1">
    <citation type="submission" date="2018-05" db="EMBL/GenBank/DDBJ databases">
        <authorList>
            <person name="Lanie J.A."/>
            <person name="Ng W.-L."/>
            <person name="Kazmierczak K.M."/>
            <person name="Andrzejewski T.M."/>
            <person name="Davidsen T.M."/>
            <person name="Wayne K.J."/>
            <person name="Tettelin H."/>
            <person name="Glass J.I."/>
            <person name="Rusch D."/>
            <person name="Podicherti R."/>
            <person name="Tsui H.-C.T."/>
            <person name="Winkler M.E."/>
        </authorList>
    </citation>
    <scope>NUCLEOTIDE SEQUENCE</scope>
</reference>
<keyword evidence="1" id="KW-1133">Transmembrane helix</keyword>
<dbReference type="InterPro" id="IPR011701">
    <property type="entry name" value="MFS"/>
</dbReference>
<dbReference type="CDD" id="cd17355">
    <property type="entry name" value="MFS_YcxA_like"/>
    <property type="match status" value="1"/>
</dbReference>
<dbReference type="PROSITE" id="PS50850">
    <property type="entry name" value="MFS"/>
    <property type="match status" value="1"/>
</dbReference>
<dbReference type="Gene3D" id="1.20.1250.20">
    <property type="entry name" value="MFS general substrate transporter like domains"/>
    <property type="match status" value="2"/>
</dbReference>
<organism evidence="3">
    <name type="scientific">marine metagenome</name>
    <dbReference type="NCBI Taxonomy" id="408172"/>
    <lineage>
        <taxon>unclassified sequences</taxon>
        <taxon>metagenomes</taxon>
        <taxon>ecological metagenomes</taxon>
    </lineage>
</organism>
<dbReference type="InterPro" id="IPR036259">
    <property type="entry name" value="MFS_trans_sf"/>
</dbReference>
<keyword evidence="1" id="KW-0812">Transmembrane</keyword>
<accession>A0A382NA14</accession>
<feature type="transmembrane region" description="Helical" evidence="1">
    <location>
        <begin position="78"/>
        <end position="97"/>
    </location>
</feature>
<feature type="transmembrane region" description="Helical" evidence="1">
    <location>
        <begin position="192"/>
        <end position="209"/>
    </location>
</feature>
<feature type="transmembrane region" description="Helical" evidence="1">
    <location>
        <begin position="282"/>
        <end position="301"/>
    </location>
</feature>
<keyword evidence="1" id="KW-0472">Membrane</keyword>
<sequence>FLNYGPNTGFWFTFDIGILIGIGLGATAISIPISIVAKHFPLNTRTMAIGIVTAAGSFGYFVSPMYTRYTLLEYGWNTTLVIFAIMIIFGLFIAFFLSTPKQEVEQEYDNKQSAIEAIKEAFSNKSFNYLTLGFFVCGWHIALVATHIPMHIRDKGLEDWTATAILALIGLFNVFGTLSSGYLATRISKKKLLSAIYLLRGVSLIYFIFMPPSTINALIFGVTFGYLWLATVPPTSGIVGHIFGTKYITLLYGFVFLSHQVGSFLGAYLGGLFHDLYGSLDYAWYISIALSLFAGLIHLPIKEKAIDRLQLA</sequence>
<feature type="transmembrane region" description="Helical" evidence="1">
    <location>
        <begin position="47"/>
        <end position="66"/>
    </location>
</feature>
<feature type="transmembrane region" description="Helical" evidence="1">
    <location>
        <begin position="247"/>
        <end position="270"/>
    </location>
</feature>
<dbReference type="EMBL" id="UINC01098984">
    <property type="protein sequence ID" value="SVC57916.1"/>
    <property type="molecule type" value="Genomic_DNA"/>
</dbReference>
<dbReference type="InterPro" id="IPR020846">
    <property type="entry name" value="MFS_dom"/>
</dbReference>
<dbReference type="AlphaFoldDB" id="A0A382NA14"/>
<feature type="transmembrane region" description="Helical" evidence="1">
    <location>
        <begin position="160"/>
        <end position="185"/>
    </location>
</feature>
<dbReference type="InterPro" id="IPR050327">
    <property type="entry name" value="Proton-linked_MCT"/>
</dbReference>
<feature type="domain" description="Major facilitator superfamily (MFS) profile" evidence="2">
    <location>
        <begin position="1"/>
        <end position="306"/>
    </location>
</feature>
<dbReference type="GO" id="GO:0022857">
    <property type="term" value="F:transmembrane transporter activity"/>
    <property type="evidence" value="ECO:0007669"/>
    <property type="project" value="InterPro"/>
</dbReference>
<protein>
    <recommendedName>
        <fullName evidence="2">Major facilitator superfamily (MFS) profile domain-containing protein</fullName>
    </recommendedName>
</protein>
<dbReference type="PANTHER" id="PTHR11360:SF284">
    <property type="entry name" value="EG:103B4.3 PROTEIN-RELATED"/>
    <property type="match status" value="1"/>
</dbReference>
<evidence type="ECO:0000313" key="3">
    <source>
        <dbReference type="EMBL" id="SVC57916.1"/>
    </source>
</evidence>
<feature type="transmembrane region" description="Helical" evidence="1">
    <location>
        <begin position="127"/>
        <end position="148"/>
    </location>
</feature>
<feature type="transmembrane region" description="Helical" evidence="1">
    <location>
        <begin position="12"/>
        <end position="35"/>
    </location>
</feature>
<evidence type="ECO:0000259" key="2">
    <source>
        <dbReference type="PROSITE" id="PS50850"/>
    </source>
</evidence>
<name>A0A382NA14_9ZZZZ</name>
<proteinExistence type="predicted"/>
<feature type="transmembrane region" description="Helical" evidence="1">
    <location>
        <begin position="215"/>
        <end position="235"/>
    </location>
</feature>
<gene>
    <name evidence="3" type="ORF">METZ01_LOCUS310770</name>
</gene>
<dbReference type="SUPFAM" id="SSF103473">
    <property type="entry name" value="MFS general substrate transporter"/>
    <property type="match status" value="1"/>
</dbReference>
<feature type="non-terminal residue" evidence="3">
    <location>
        <position position="1"/>
    </location>
</feature>
<dbReference type="Pfam" id="PF07690">
    <property type="entry name" value="MFS_1"/>
    <property type="match status" value="1"/>
</dbReference>